<keyword evidence="7" id="KW-0067">ATP-binding</keyword>
<dbReference type="PROSITE" id="PS00211">
    <property type="entry name" value="ABC_TRANSPORTER_1"/>
    <property type="match status" value="1"/>
</dbReference>
<feature type="domain" description="ABC transporter" evidence="11">
    <location>
        <begin position="3621"/>
        <end position="3859"/>
    </location>
</feature>
<dbReference type="InterPro" id="IPR026082">
    <property type="entry name" value="ABCA"/>
</dbReference>
<dbReference type="InterPro" id="IPR013525">
    <property type="entry name" value="ABC2_TM"/>
</dbReference>
<feature type="domain" description="ABC transporter" evidence="11">
    <location>
        <begin position="2772"/>
        <end position="3003"/>
    </location>
</feature>
<reference evidence="12" key="1">
    <citation type="submission" date="2025-08" db="UniProtKB">
        <authorList>
            <consortium name="Ensembl"/>
        </authorList>
    </citation>
    <scope>IDENTIFICATION</scope>
</reference>
<sequence>MGHAVHQFKALFWKNWLCRVRQPVLSLTEILWPCVLFLILAAIRLQEPPKYKENCYLEARDLPSRGLYPFMRTLFCNVGSRCKNTSYTTQKNNRRFTGPDLDFMKEIEELAKGFIETTEKAMALEKLWEENSKFSVCFLHIKMDLNEAEEMISRAENLYKQPYFWNLLHSLPRLELNTFYTEDELAVSFSSGFQYNLSLGDVLWNAHAVRAELESKFEFDHLHVEKLLSYTAQLTKIPTRDTLEQFVCSALSSVSEDESNKENNKEACISARHEAKLYLVHAVSKLRLYAQVFEQWFSSITPTFLQLRMQSVLQDVPQWPVMKRLLLVDGAIRNVIAQYLYFTEGKAAWWLLVTSTQMAFLKREENLRISGEKEVDHLLHLVEIIEEIVMLDFSASLNQSLIENVFNNTIRRMKNLAEETESATNFLSAVSELHNQLRKYFQTLQRFWTNEKTDVFWDIVKIVLYELDSRLSHLSQVEEEEILETISRIIFPITENKIHNRSMLLLQNILTDRPELNIAALNHLKHLSENFLRNLYEVKSLTDDHVNVSFGTIHGASNASSLLLSNATFIYKVQELGEIVHYFFKNIKKLNSSSEASLVPILFSLYQNDDLVLNTESNSTLFTFLYETSKDILSLQVWHDFQDRDQVFDFLSETFDLLWNFTSKSLCEKLLIIYNYTEFQAQSLAQKGKKEMQIVYSTLSSLKTLLIDEELQTVASCYLEQFLDISSECLVNNGCTDFYLSNITSVDHSAEVYDLLLIPLDSVLSNITNLEDQLSVSSALHCTFTWLQTWTKIFEEVSKVLNLNSTYFVYVRNDLTDLSETLLNETHDELCNNTATIIVETTTAALNLLKIIFEGGGDLNDWKDFEAFLANLQLIFDSVDITSLLKGNSLESVLETMGVMITELQKSVLNVVNGEFLNSWLDTFNSGGSEREDRGVGVFSVGNSLSTILKLSQKELEIFLTEIKDTTALFKSVPQGKYMVCISIFQNITKLILDNTLKDISHLQANFSSHLNSFLNFYSTVDEAEDCNRWIHVLSNLSEKYKSPSHLESAKHILFLLKSLGNIETDAKLVNLMDFVNLIFNLMLPECSLTGSDVICVNVYFNIIAKTLKFILPEFYVKDDISVFEFIFTLLNNSGGQIQMVVNDLVGHSRYTSNKTHFSQSIHGFNRTLRMFLNSFHHVPLSSIELLAEIQTLLKNKTFEIQENSSSHLDIEIEPFLHEKNTSLLMEFFQYVISEFDSDLQGEHKTFLQKLIKTAALNIELVRRALKIFKSSSFTGFPLRDDKEFLKHVVALMQNTRNMDVEFLISQFKQVQRSLDNFFKNIKPLYIENFELGMLTDWWDAFENSSCNWNLTGLWQITQLFEQDELYDVEEMFHFLLDLSSLTERLAHGNITEALTEVYAFILTQEAKMPMFTEEEFSNQVESLLMILETLMDMSDEPAEASVCLSTAFCWTLTTATPQSDPTFKPCEFVYNNSTLSYNAVIEVIKELKLITLEDSFSCTMEDFQMDVARNLTCFFHQIKEWISILLKFSELHHVNGSVLKELLDFWNELSLYTVPLQMNNTYSINCSSTPKRQLALQIVETLGSMPETEMEMAKRILEELDDLYGGLSWNRHSRTSLIKTVIANVKIMTSEISGLLNTEAVLSFLSVIQPLMTLSSVGNQTYSMLMILSALNGNSNLSDNFENFWFPVVTSIEDLLVNFNVRHLLAVIDQEFKLLGLATGQSSSMDLDVLIQQFNTSSIDAMLRNFEDIQETVISFLCECNNNYSKIMHALILLMDNENLSDDLLLVVEDLIDFLELFQNESKEDYTGMLFVDGHFSREKSNNIHTANSVLLNSLLHIIADPTIIEEALHTNNTELQIVDLLDSFFDNVHYREVSTQSENRTLEIMQEISQILFQSITEHDRNKICKDGLANHLLLSLVEGITLVQDHYQDIERMWPSFNKGDCESMAYINQKLSNILESFLKALQNTSNDNCDCQLMLGNIQRRLQMAADNLELQLSENQTASFLSNFNLLNDMKVKECVQNLTQLRLDIGSSVNISEETISTILEASISHSKVFYSAFVVALTGRCDEEVLSLLLKLPENSKTSLVVEELCSLPALDLYTMFVLIIQNLNLRHIIYKIQIPSEIGNLLNMLLDVVSSISSLLNKAHHVMENLPVFLQGIQNIGVLDTSALQQVCFLQGGQFRSSAVGSLESAIKAVCKEESSFFSNANLFIDMPRIMGHLEGNMAKYGIPEDSTPFCLKLYQEILQSSNGALLWTFLKPLLHGKILYNSNINMIDLVMEKVSIKRNTISVYRFLSLFFILKEALQSNFIKHFIESNLDIDMEELFKKMQLYGMYIKMLNSSASKQIDLLSQLVVNISSCVLLDRFQPFDSVEKLEEKAHELMQQNMFLASIIFDTPKNKTQDSSNRLPRHISYKIRTSVLYSMRTDLIKNPAWKSHPQKLPADGFKYNHIFIPLQDMIERAIISAQTGTDTSEPAIQVQAMPYPCHTSDLFLNNIGFFFPLMMMLTWMISVAGMVRKLVYEREIHLEEYMKTMGVHPAIHFFAWFLENVIVLTISSCALAIILKASGIFAYSNGFLIFLFLLDFGVTVIMLSYFLGAFFSSADTAAMCASLVYMISFLPYIVLLVLQNQLSFTNQIIMCLLSTTAFGQGVFFITFFEGQEIGIQWNNVHQSMAQGGYMTFGWICWMMFFDSILYSIGGWYFSNIIPGKFGLKNRWYFPFTVSYWKNLCGAERRKRHYLNSNMFFFNENFQEKAHPNWKGHCIEGATVGVMLLSLTKEHMDGQKAAVKDLSLSFHRGQITALLGPNGAGKTTVISLLTGLYPPSSGTVIINGKDIRTDLAAIRTELGVCPQYDVLFNILTVREHLLLYGSVKAPGWTREQLNQQVTLEDVDLSQHQYKPVGALSGGMKRRLSIAISFIGNSKTVVLDEPTSGVDPCSRRSIWDVLLKYKAGCTLIFTTHHLDEAEVLSDRIAILQRGQLRCCGSPSYLRETYGQGHSLTLIKKPSVFEIQDPKHIVQVTSLVQTHIPEAFLKENSGTELTYVIPERADKTSFKGLFQALDQSLHHLHVTGYGISDTTLEEVYLVVLFYFDFSCLLRGSFLSHSDISLTGSSSVCGAHLVLTQIVAFLMKRFHHARRDWRGSLSNVLLPVLFVALAMALFSVKPLAIDYPSLKLTPRLYDNAESFFSTEDDNLGNLSQILLRYFSDWDHTCMHSKQGVAPPILEFFTYFMHTVFQMCPSFNTSAPYVKNKKGHILYNLSGFPVEEYLVRPSNKARYGGWSFGGRKEFELQDKKLNNTKSKPLAKVWYNQKGFHSLPSYLNELNNFILWMNLPPSVDWRQYGITLYSQPYGGALLDEDKIMENVRQCGVALCIMLGFSILTASIGSAIVKDRVSGTKRLQHITGLGYKTYWLANFCCDMLFYMVPVTLCVGVISAFQLSAFTFRKNLAATVLLLILFGYATLPWMYLVSRFFSSSDVAFVSYISLNFVFGLCTMLVTLLPRLLAIISKAQSFQNIYNILKWAFIIFPQFCLGQGLIELSYNQIKFDLTSNFGIDSYVSPFEMNFLGWIFVEMTLQGTLLLLLRLFLHWDLLQKSRCSSSEDVDVEMERQRLFGGRTGNDVLLLYNLRKCYGGFSKNTTAVESISLGIRRGECFGLLGTNGAGKSTTFKMLTGDIIPSAGRAVIRTPTGSEMDILSASSEGILIGYCPQQDALDELLTGWEHLYYYCALRGIPKQDICKVAEDLVNRLHLNAHADKLVRTYSAGTKRKLSTAVALVGKPQILLLDEPSSGMDPCSKRYLWKTILKEVQDGCAAVLTSHSMEECEALCTRLAIMVNGSFKCLEPIKISYLVPCEDFFTAVVPLAELI</sequence>
<feature type="transmembrane region" description="Helical" evidence="10">
    <location>
        <begin position="3409"/>
        <end position="3435"/>
    </location>
</feature>
<evidence type="ECO:0000313" key="12">
    <source>
        <dbReference type="Ensembl" id="ENSOSUP00000017816.1"/>
    </source>
</evidence>
<feature type="transmembrane region" description="Helical" evidence="10">
    <location>
        <begin position="3518"/>
        <end position="3536"/>
    </location>
</feature>
<evidence type="ECO:0000256" key="5">
    <source>
        <dbReference type="ARBA" id="ARBA00022737"/>
    </source>
</evidence>
<dbReference type="SUPFAM" id="SSF52540">
    <property type="entry name" value="P-loop containing nucleoside triphosphate hydrolases"/>
    <property type="match status" value="2"/>
</dbReference>
<feature type="transmembrane region" description="Helical" evidence="10">
    <location>
        <begin position="2578"/>
        <end position="2602"/>
    </location>
</feature>
<evidence type="ECO:0000256" key="9">
    <source>
        <dbReference type="ARBA" id="ARBA00023136"/>
    </source>
</evidence>
<dbReference type="FunFam" id="3.40.50.300:FF:000298">
    <property type="entry name" value="ATP-binding cassette sub-family A member 12"/>
    <property type="match status" value="1"/>
</dbReference>
<feature type="transmembrane region" description="Helical" evidence="10">
    <location>
        <begin position="3147"/>
        <end position="3168"/>
    </location>
</feature>
<dbReference type="GO" id="GO:0140359">
    <property type="term" value="F:ABC-type transporter activity"/>
    <property type="evidence" value="ECO:0007669"/>
    <property type="project" value="InterPro"/>
</dbReference>
<dbReference type="Ensembl" id="ENSOSUT00000018414.1">
    <property type="protein sequence ID" value="ENSOSUP00000017816.1"/>
    <property type="gene ID" value="ENSOSUG00000012603.1"/>
</dbReference>
<evidence type="ECO:0000256" key="3">
    <source>
        <dbReference type="ARBA" id="ARBA00022448"/>
    </source>
</evidence>
<dbReference type="InterPro" id="IPR003593">
    <property type="entry name" value="AAA+_ATPase"/>
</dbReference>
<evidence type="ECO:0000256" key="6">
    <source>
        <dbReference type="ARBA" id="ARBA00022741"/>
    </source>
</evidence>
<keyword evidence="3" id="KW-0813">Transport</keyword>
<evidence type="ECO:0000259" key="11">
    <source>
        <dbReference type="PROSITE" id="PS50893"/>
    </source>
</evidence>
<dbReference type="PANTHER" id="PTHR19229">
    <property type="entry name" value="ATP-BINDING CASSETTE TRANSPORTER SUBFAMILY A ABCA"/>
    <property type="match status" value="1"/>
</dbReference>
<evidence type="ECO:0000256" key="2">
    <source>
        <dbReference type="ARBA" id="ARBA00008869"/>
    </source>
</evidence>
<dbReference type="Pfam" id="PF12698">
    <property type="entry name" value="ABC2_membrane_3"/>
    <property type="match status" value="2"/>
</dbReference>
<feature type="transmembrane region" description="Helical" evidence="10">
    <location>
        <begin position="3369"/>
        <end position="3389"/>
    </location>
</feature>
<keyword evidence="5" id="KW-0677">Repeat</keyword>
<evidence type="ECO:0000313" key="13">
    <source>
        <dbReference type="Proteomes" id="UP000694552"/>
    </source>
</evidence>
<dbReference type="GO" id="GO:0005524">
    <property type="term" value="F:ATP binding"/>
    <property type="evidence" value="ECO:0007669"/>
    <property type="project" value="UniProtKB-KW"/>
</dbReference>
<dbReference type="PANTHER" id="PTHR19229:SF113">
    <property type="entry name" value="ATP-BINDING CASSETTE SUB-FAMILY A MEMBER 13"/>
    <property type="match status" value="1"/>
</dbReference>
<feature type="transmembrane region" description="Helical" evidence="10">
    <location>
        <begin position="2609"/>
        <end position="2629"/>
    </location>
</feature>
<keyword evidence="8 10" id="KW-1133">Transmembrane helix</keyword>
<feature type="transmembrane region" description="Helical" evidence="10">
    <location>
        <begin position="3479"/>
        <end position="3506"/>
    </location>
</feature>
<comment type="subcellular location">
    <subcellularLocation>
        <location evidence="1">Membrane</location>
        <topology evidence="1">Multi-pass membrane protein</topology>
    </subcellularLocation>
</comment>
<dbReference type="FunFam" id="3.40.50.300:FF:000335">
    <property type="entry name" value="ATP binding cassette subfamily A member 5"/>
    <property type="match status" value="1"/>
</dbReference>
<name>A0A8C8B9P6_9STRI</name>
<protein>
    <submittedName>
        <fullName evidence="12">ATP binding cassette subfamily A member 13</fullName>
    </submittedName>
</protein>
<evidence type="ECO:0000256" key="7">
    <source>
        <dbReference type="ARBA" id="ARBA00022840"/>
    </source>
</evidence>
<feature type="transmembrane region" description="Helical" evidence="10">
    <location>
        <begin position="2544"/>
        <end position="2566"/>
    </location>
</feature>
<accession>A0A8C8B9P6</accession>
<proteinExistence type="inferred from homology"/>
<dbReference type="InterPro" id="IPR003439">
    <property type="entry name" value="ABC_transporter-like_ATP-bd"/>
</dbReference>
<feature type="transmembrane region" description="Helical" evidence="10">
    <location>
        <begin position="3447"/>
        <end position="3467"/>
    </location>
</feature>
<evidence type="ECO:0000256" key="10">
    <source>
        <dbReference type="SAM" id="Phobius"/>
    </source>
</evidence>
<evidence type="ECO:0000256" key="4">
    <source>
        <dbReference type="ARBA" id="ARBA00022692"/>
    </source>
</evidence>
<evidence type="ECO:0000256" key="1">
    <source>
        <dbReference type="ARBA" id="ARBA00004141"/>
    </source>
</evidence>
<dbReference type="InterPro" id="IPR017871">
    <property type="entry name" value="ABC_transporter-like_CS"/>
</dbReference>
<feature type="transmembrane region" description="Helical" evidence="10">
    <location>
        <begin position="3564"/>
        <end position="3586"/>
    </location>
</feature>
<dbReference type="PROSITE" id="PS50893">
    <property type="entry name" value="ABC_TRANSPORTER_2"/>
    <property type="match status" value="2"/>
</dbReference>
<dbReference type="GO" id="GO:0005319">
    <property type="term" value="F:lipid transporter activity"/>
    <property type="evidence" value="ECO:0007669"/>
    <property type="project" value="TreeGrafter"/>
</dbReference>
<keyword evidence="9 10" id="KW-0472">Membrane</keyword>
<dbReference type="Gene3D" id="3.40.50.300">
    <property type="entry name" value="P-loop containing nucleotide triphosphate hydrolases"/>
    <property type="match status" value="2"/>
</dbReference>
<comment type="similarity">
    <text evidence="2">Belongs to the ABC transporter superfamily. ABCA family.</text>
</comment>
<feature type="transmembrane region" description="Helical" evidence="10">
    <location>
        <begin position="3108"/>
        <end position="3127"/>
    </location>
</feature>
<dbReference type="GO" id="GO:0016887">
    <property type="term" value="F:ATP hydrolysis activity"/>
    <property type="evidence" value="ECO:0007669"/>
    <property type="project" value="InterPro"/>
</dbReference>
<feature type="transmembrane region" description="Helical" evidence="10">
    <location>
        <begin position="2635"/>
        <end position="2659"/>
    </location>
</feature>
<reference evidence="12" key="2">
    <citation type="submission" date="2025-09" db="UniProtKB">
        <authorList>
            <consortium name="Ensembl"/>
        </authorList>
    </citation>
    <scope>IDENTIFICATION</scope>
</reference>
<dbReference type="GO" id="GO:0016020">
    <property type="term" value="C:membrane"/>
    <property type="evidence" value="ECO:0007669"/>
    <property type="project" value="UniProtKB-SubCell"/>
</dbReference>
<dbReference type="Proteomes" id="UP000694552">
    <property type="component" value="Unplaced"/>
</dbReference>
<feature type="transmembrane region" description="Helical" evidence="10">
    <location>
        <begin position="2500"/>
        <end position="2523"/>
    </location>
</feature>
<keyword evidence="4 10" id="KW-0812">Transmembrane</keyword>
<feature type="transmembrane region" description="Helical" evidence="10">
    <location>
        <begin position="2680"/>
        <end position="2704"/>
    </location>
</feature>
<dbReference type="Pfam" id="PF00005">
    <property type="entry name" value="ABC_tran"/>
    <property type="match status" value="2"/>
</dbReference>
<dbReference type="SMART" id="SM00382">
    <property type="entry name" value="AAA"/>
    <property type="match status" value="2"/>
</dbReference>
<evidence type="ECO:0000256" key="8">
    <source>
        <dbReference type="ARBA" id="ARBA00022989"/>
    </source>
</evidence>
<dbReference type="CDD" id="cd03263">
    <property type="entry name" value="ABC_subfamily_A"/>
    <property type="match status" value="2"/>
</dbReference>
<keyword evidence="6" id="KW-0547">Nucleotide-binding</keyword>
<dbReference type="InterPro" id="IPR027417">
    <property type="entry name" value="P-loop_NTPase"/>
</dbReference>
<keyword evidence="13" id="KW-1185">Reference proteome</keyword>
<organism evidence="12 13">
    <name type="scientific">Otus sunia</name>
    <name type="common">Oriental scops-owl</name>
    <dbReference type="NCBI Taxonomy" id="257818"/>
    <lineage>
        <taxon>Eukaryota</taxon>
        <taxon>Metazoa</taxon>
        <taxon>Chordata</taxon>
        <taxon>Craniata</taxon>
        <taxon>Vertebrata</taxon>
        <taxon>Euteleostomi</taxon>
        <taxon>Archelosauria</taxon>
        <taxon>Archosauria</taxon>
        <taxon>Dinosauria</taxon>
        <taxon>Saurischia</taxon>
        <taxon>Theropoda</taxon>
        <taxon>Coelurosauria</taxon>
        <taxon>Aves</taxon>
        <taxon>Neognathae</taxon>
        <taxon>Neoaves</taxon>
        <taxon>Telluraves</taxon>
        <taxon>Strigiformes</taxon>
        <taxon>Strigidae</taxon>
        <taxon>Otus</taxon>
    </lineage>
</organism>